<feature type="compositionally biased region" description="Polar residues" evidence="1">
    <location>
        <begin position="696"/>
        <end position="709"/>
    </location>
</feature>
<dbReference type="GO" id="GO:0005524">
    <property type="term" value="F:ATP binding"/>
    <property type="evidence" value="ECO:0007669"/>
    <property type="project" value="UniProtKB-UniRule"/>
</dbReference>
<name>A0A1E3HVC3_9TREE</name>
<dbReference type="EMBL" id="CP143789">
    <property type="protein sequence ID" value="WVN89918.1"/>
    <property type="molecule type" value="Genomic_DNA"/>
</dbReference>
<feature type="compositionally biased region" description="Low complexity" evidence="1">
    <location>
        <begin position="596"/>
        <end position="609"/>
    </location>
</feature>
<dbReference type="RefSeq" id="XP_066070618.1">
    <property type="nucleotide sequence ID" value="XM_066214521.1"/>
</dbReference>
<feature type="compositionally biased region" description="Basic and acidic residues" evidence="1">
    <location>
        <begin position="390"/>
        <end position="399"/>
    </location>
</feature>
<feature type="region of interest" description="Disordered" evidence="1">
    <location>
        <begin position="1"/>
        <end position="27"/>
    </location>
</feature>
<feature type="region of interest" description="Disordered" evidence="1">
    <location>
        <begin position="531"/>
        <end position="780"/>
    </location>
</feature>
<dbReference type="VEuPathDB" id="FungiDB:L203_05847"/>
<dbReference type="GO" id="GO:0035556">
    <property type="term" value="P:intracellular signal transduction"/>
    <property type="evidence" value="ECO:0007669"/>
    <property type="project" value="TreeGrafter"/>
</dbReference>
<organism evidence="2 3">
    <name type="scientific">Cryptococcus depauperatus CBS 7841</name>
    <dbReference type="NCBI Taxonomy" id="1295531"/>
    <lineage>
        <taxon>Eukaryota</taxon>
        <taxon>Fungi</taxon>
        <taxon>Dikarya</taxon>
        <taxon>Basidiomycota</taxon>
        <taxon>Agaricomycotina</taxon>
        <taxon>Tremellomycetes</taxon>
        <taxon>Tremellales</taxon>
        <taxon>Cryptococcaceae</taxon>
        <taxon>Cryptococcus</taxon>
    </lineage>
</organism>
<dbReference type="InterPro" id="IPR000719">
    <property type="entry name" value="Prot_kinase_dom"/>
</dbReference>
<dbReference type="SMART" id="SM00220">
    <property type="entry name" value="S_TKc"/>
    <property type="match status" value="1"/>
</dbReference>
<feature type="compositionally biased region" description="Low complexity" evidence="1">
    <location>
        <begin position="1"/>
        <end position="23"/>
    </location>
</feature>
<keyword evidence="3" id="KW-1185">Reference proteome</keyword>
<dbReference type="InterPro" id="IPR008271">
    <property type="entry name" value="Ser/Thr_kinase_AS"/>
</dbReference>
<gene>
    <name evidence="2" type="ORF">L203_105148</name>
</gene>
<proteinExistence type="predicted"/>
<reference evidence="2" key="2">
    <citation type="journal article" date="2022" name="Elife">
        <title>Obligate sexual reproduction of a homothallic fungus closely related to the Cryptococcus pathogenic species complex.</title>
        <authorList>
            <person name="Passer A.R."/>
            <person name="Clancey S.A."/>
            <person name="Shea T."/>
            <person name="David-Palma M."/>
            <person name="Averette A.F."/>
            <person name="Boekhout T."/>
            <person name="Porcel B.M."/>
            <person name="Nowrousian M."/>
            <person name="Cuomo C.A."/>
            <person name="Sun S."/>
            <person name="Heitman J."/>
            <person name="Coelho M.A."/>
        </authorList>
    </citation>
    <scope>NUCLEOTIDE SEQUENCE</scope>
    <source>
        <strain evidence="2">CBS 7841</strain>
    </source>
</reference>
<evidence type="ECO:0000313" key="2">
    <source>
        <dbReference type="EMBL" id="WVN89918.1"/>
    </source>
</evidence>
<feature type="region of interest" description="Disordered" evidence="1">
    <location>
        <begin position="350"/>
        <end position="418"/>
    </location>
</feature>
<dbReference type="GO" id="GO:0005737">
    <property type="term" value="C:cytoplasm"/>
    <property type="evidence" value="ECO:0007669"/>
    <property type="project" value="TreeGrafter"/>
</dbReference>
<dbReference type="GO" id="GO:0004674">
    <property type="term" value="F:protein serine/threonine kinase activity"/>
    <property type="evidence" value="ECO:0007669"/>
    <property type="project" value="TreeGrafter"/>
</dbReference>
<feature type="compositionally biased region" description="Basic and acidic residues" evidence="1">
    <location>
        <begin position="796"/>
        <end position="817"/>
    </location>
</feature>
<dbReference type="Gene3D" id="1.10.510.10">
    <property type="entry name" value="Transferase(Phosphotransferase) domain 1"/>
    <property type="match status" value="2"/>
</dbReference>
<dbReference type="Proteomes" id="UP000094043">
    <property type="component" value="Chromosome 6"/>
</dbReference>
<dbReference type="InterPro" id="IPR011009">
    <property type="entry name" value="Kinase-like_dom_sf"/>
</dbReference>
<dbReference type="PROSITE" id="PS00108">
    <property type="entry name" value="PROTEIN_KINASE_ST"/>
    <property type="match status" value="1"/>
</dbReference>
<dbReference type="SUPFAM" id="SSF56112">
    <property type="entry name" value="Protein kinase-like (PK-like)"/>
    <property type="match status" value="1"/>
</dbReference>
<evidence type="ECO:0000256" key="1">
    <source>
        <dbReference type="SAM" id="MobiDB-lite"/>
    </source>
</evidence>
<protein>
    <submittedName>
        <fullName evidence="2">Uncharacterized protein</fullName>
    </submittedName>
</protein>
<dbReference type="OrthoDB" id="4062651at2759"/>
<reference evidence="2" key="1">
    <citation type="submission" date="2016-06" db="EMBL/GenBank/DDBJ databases">
        <authorList>
            <person name="Cuomo C."/>
            <person name="Litvintseva A."/>
            <person name="Heitman J."/>
            <person name="Chen Y."/>
            <person name="Sun S."/>
            <person name="Springer D."/>
            <person name="Dromer F."/>
            <person name="Young S."/>
            <person name="Zeng Q."/>
            <person name="Chapman S."/>
            <person name="Gujja S."/>
            <person name="Saif S."/>
            <person name="Birren B."/>
        </authorList>
    </citation>
    <scope>NUCLEOTIDE SEQUENCE</scope>
    <source>
        <strain evidence="2">CBS 7841</strain>
    </source>
</reference>
<dbReference type="GO" id="GO:0000226">
    <property type="term" value="P:microtubule cytoskeleton organization"/>
    <property type="evidence" value="ECO:0007669"/>
    <property type="project" value="TreeGrafter"/>
</dbReference>
<dbReference type="PANTHER" id="PTHR24346">
    <property type="entry name" value="MAP/MICROTUBULE AFFINITY-REGULATING KINASE"/>
    <property type="match status" value="1"/>
</dbReference>
<feature type="compositionally biased region" description="Basic and acidic residues" evidence="1">
    <location>
        <begin position="552"/>
        <end position="565"/>
    </location>
</feature>
<sequence length="847" mass="91796">MLYGQSSSQPSSQGASPQPSPASLFIQRLQGIKPSECDTPAHPAVSISIAPSSVSKPESAAGGYVGPMAGLEQGAALGPSMPSGVSFGEAGSNLSSPTYRPPVVARHPLFSHHAAARRQSSFSQEIASSLSFLSDPGPSGPPSPTVSDMSNLSLSAFSPASTFLSHFSAPMQNALPLDAEGAQVLNYKLGKVIGRGGFSTVRKAINMTTNEVVACKIVKRDDLSDRSGSLEKFEEEIQIWQQLPRHPSLLSLLEMHRTDSITFLFSPYMPGGSLLDVLRREGGSDKTARKWFPGVVAAVSVLHEGFPGFSGGLLHGDLKLDNFLVDSRGTVMACDFYMAKWIDKEKNTSTIPPPLNAGGMNRHSTLPSNFSRGRHPSPYQTANSHQLHRPPYDGRDDSHTPVQSQPFPSASLPYAPPELLRAPPSRASLAQDMWAVGIILHALLTSRLPFVDAFDPRLQMKILRGSWEEPPNLGREWLDCLHGCLDGDVDRRWTIRQVRESDAVMGWAEVKSRGKSRSRSRARGRGLVEGLLDGIRRDGSQPVPITSPMPRGKLENMSRSRDRCLQGDSVFPGESMQRGSFSRLSHRDDDRRTPRSRSASASRSRSSGSHQTIFTFDAPELARGLEAVDTRRGRSKQRNAPVDKSNLPISHSNLGSMYTKPQGMPHPQRMAAPVPSGSNPHSRSQSAQRGLHPQSAPAQSSGFKTSMNMGLNEPLYNRSPMPITAAIPISSSSQSRSQSRHSQSGSSPSTSRSISRARGDGNINNKWGESPTPPSVNPLVGTRWEILPERYEYGQELGAVHEEERGRDKGTRSRDTSRSQSRGRRGRPANIGNGIGGTATSSNGYVR</sequence>
<feature type="compositionally biased region" description="Polar residues" evidence="1">
    <location>
        <begin position="676"/>
        <end position="688"/>
    </location>
</feature>
<dbReference type="PROSITE" id="PS00107">
    <property type="entry name" value="PROTEIN_KINASE_ATP"/>
    <property type="match status" value="1"/>
</dbReference>
<feature type="compositionally biased region" description="Polar residues" evidence="1">
    <location>
        <begin position="838"/>
        <end position="847"/>
    </location>
</feature>
<accession>A0A1E3HVC3</accession>
<reference evidence="2" key="3">
    <citation type="submission" date="2024-01" db="EMBL/GenBank/DDBJ databases">
        <authorList>
            <person name="Coelho M.A."/>
            <person name="David-Palma M."/>
            <person name="Shea T."/>
            <person name="Sun S."/>
            <person name="Cuomo C.A."/>
            <person name="Heitman J."/>
        </authorList>
    </citation>
    <scope>NUCLEOTIDE SEQUENCE</scope>
    <source>
        <strain evidence="2">CBS 7841</strain>
    </source>
</reference>
<feature type="region of interest" description="Disordered" evidence="1">
    <location>
        <begin position="796"/>
        <end position="847"/>
    </location>
</feature>
<dbReference type="GeneID" id="91089357"/>
<dbReference type="PANTHER" id="PTHR24346:SF76">
    <property type="entry name" value="NON-SPECIFIC SERINE_THREONINE PROTEIN KINASE"/>
    <property type="match status" value="1"/>
</dbReference>
<dbReference type="Pfam" id="PF00069">
    <property type="entry name" value="Pkinase"/>
    <property type="match status" value="2"/>
</dbReference>
<feature type="compositionally biased region" description="Polar residues" evidence="1">
    <location>
        <begin position="647"/>
        <end position="656"/>
    </location>
</feature>
<dbReference type="KEGG" id="cdep:91089357"/>
<dbReference type="PROSITE" id="PS50011">
    <property type="entry name" value="PROTEIN_KINASE_DOM"/>
    <property type="match status" value="1"/>
</dbReference>
<evidence type="ECO:0000313" key="3">
    <source>
        <dbReference type="Proteomes" id="UP000094043"/>
    </source>
</evidence>
<dbReference type="AlphaFoldDB" id="A0A1E3HVC3"/>
<feature type="compositionally biased region" description="Polar residues" evidence="1">
    <location>
        <begin position="362"/>
        <end position="371"/>
    </location>
</feature>
<feature type="compositionally biased region" description="Low complexity" evidence="1">
    <location>
        <begin position="730"/>
        <end position="756"/>
    </location>
</feature>
<dbReference type="InterPro" id="IPR017441">
    <property type="entry name" value="Protein_kinase_ATP_BS"/>
</dbReference>